<dbReference type="RefSeq" id="WP_388108952.1">
    <property type="nucleotide sequence ID" value="NZ_JBIAHM010000008.1"/>
</dbReference>
<reference evidence="3 4" key="1">
    <citation type="submission" date="2024-10" db="EMBL/GenBank/DDBJ databases">
        <title>The Natural Products Discovery Center: Release of the First 8490 Sequenced Strains for Exploring Actinobacteria Biosynthetic Diversity.</title>
        <authorList>
            <person name="Kalkreuter E."/>
            <person name="Kautsar S.A."/>
            <person name="Yang D."/>
            <person name="Bader C.D."/>
            <person name="Teijaro C.N."/>
            <person name="Fluegel L."/>
            <person name="Davis C.M."/>
            <person name="Simpson J.R."/>
            <person name="Lauterbach L."/>
            <person name="Steele A.D."/>
            <person name="Gui C."/>
            <person name="Meng S."/>
            <person name="Li G."/>
            <person name="Viehrig K."/>
            <person name="Ye F."/>
            <person name="Su P."/>
            <person name="Kiefer A.F."/>
            <person name="Nichols A."/>
            <person name="Cepeda A.J."/>
            <person name="Yan W."/>
            <person name="Fan B."/>
            <person name="Jiang Y."/>
            <person name="Adhikari A."/>
            <person name="Zheng C.-J."/>
            <person name="Schuster L."/>
            <person name="Cowan T.M."/>
            <person name="Smanski M.J."/>
            <person name="Chevrette M.G."/>
            <person name="De Carvalho L.P.S."/>
            <person name="Shen B."/>
        </authorList>
    </citation>
    <scope>NUCLEOTIDE SEQUENCE [LARGE SCALE GENOMIC DNA]</scope>
    <source>
        <strain evidence="3 4">NPDC006488</strain>
    </source>
</reference>
<evidence type="ECO:0000313" key="3">
    <source>
        <dbReference type="EMBL" id="MFE9601606.1"/>
    </source>
</evidence>
<feature type="region of interest" description="Disordered" evidence="1">
    <location>
        <begin position="103"/>
        <end position="137"/>
    </location>
</feature>
<name>A0ABW6M637_9ACTN</name>
<keyword evidence="4" id="KW-1185">Reference proteome</keyword>
<organism evidence="3 4">
    <name type="scientific">Streptomyces hokutonensis</name>
    <dbReference type="NCBI Taxonomy" id="1306990"/>
    <lineage>
        <taxon>Bacteria</taxon>
        <taxon>Bacillati</taxon>
        <taxon>Actinomycetota</taxon>
        <taxon>Actinomycetes</taxon>
        <taxon>Kitasatosporales</taxon>
        <taxon>Streptomycetaceae</taxon>
        <taxon>Streptomyces</taxon>
    </lineage>
</organism>
<keyword evidence="2" id="KW-0472">Membrane</keyword>
<evidence type="ECO:0000256" key="2">
    <source>
        <dbReference type="SAM" id="Phobius"/>
    </source>
</evidence>
<sequence>MSDLPTARARPLLGQRQAPRHAPGWFVADLALAPPEGPHPVLPDLSAVPSWAAAWLVALTTVTTALVTLARTLVRALPQTAPARLEWWRELLRYRLTVRELKDARRPNRRRTHNPLISSGDTDVVRTGDGQRESADP</sequence>
<evidence type="ECO:0000256" key="1">
    <source>
        <dbReference type="SAM" id="MobiDB-lite"/>
    </source>
</evidence>
<evidence type="ECO:0000313" key="4">
    <source>
        <dbReference type="Proteomes" id="UP001601303"/>
    </source>
</evidence>
<feature type="transmembrane region" description="Helical" evidence="2">
    <location>
        <begin position="52"/>
        <end position="74"/>
    </location>
</feature>
<feature type="compositionally biased region" description="Basic and acidic residues" evidence="1">
    <location>
        <begin position="123"/>
        <end position="137"/>
    </location>
</feature>
<dbReference type="Proteomes" id="UP001601303">
    <property type="component" value="Unassembled WGS sequence"/>
</dbReference>
<proteinExistence type="predicted"/>
<dbReference type="EMBL" id="JBIAHM010000008">
    <property type="protein sequence ID" value="MFE9601606.1"/>
    <property type="molecule type" value="Genomic_DNA"/>
</dbReference>
<protein>
    <submittedName>
        <fullName evidence="3">Uncharacterized protein</fullName>
    </submittedName>
</protein>
<keyword evidence="2" id="KW-0812">Transmembrane</keyword>
<comment type="caution">
    <text evidence="3">The sequence shown here is derived from an EMBL/GenBank/DDBJ whole genome shotgun (WGS) entry which is preliminary data.</text>
</comment>
<gene>
    <name evidence="3" type="ORF">ACFYNQ_23945</name>
</gene>
<keyword evidence="2" id="KW-1133">Transmembrane helix</keyword>
<accession>A0ABW6M637</accession>